<evidence type="ECO:0000256" key="1">
    <source>
        <dbReference type="ARBA" id="ARBA00022602"/>
    </source>
</evidence>
<dbReference type="Pfam" id="PF02441">
    <property type="entry name" value="Flavoprotein"/>
    <property type="match status" value="1"/>
</dbReference>
<feature type="binding site" evidence="7">
    <location>
        <position position="39"/>
    </location>
    <ligand>
        <name>FMN</name>
        <dbReference type="ChEBI" id="CHEBI:58210"/>
    </ligand>
</feature>
<gene>
    <name evidence="7" type="primary">ubiX</name>
    <name evidence="9" type="ORF">XD66_1575</name>
</gene>
<reference evidence="10" key="1">
    <citation type="journal article" date="2015" name="MBio">
        <title>Genome-Resolved Metagenomic Analysis Reveals Roles for Candidate Phyla and Other Microbial Community Members in Biogeochemical Transformations in Oil Reservoirs.</title>
        <authorList>
            <person name="Hu P."/>
            <person name="Tom L."/>
            <person name="Singh A."/>
            <person name="Thomas B.C."/>
            <person name="Baker B.J."/>
            <person name="Piceno Y.M."/>
            <person name="Andersen G.L."/>
            <person name="Banfield J.F."/>
        </authorList>
    </citation>
    <scope>NUCLEOTIDE SEQUENCE [LARGE SCALE GENOMIC DNA]</scope>
</reference>
<feature type="binding site" evidence="7">
    <location>
        <position position="155"/>
    </location>
    <ligand>
        <name>dimethylallyl phosphate</name>
        <dbReference type="ChEBI" id="CHEBI:88052"/>
    </ligand>
</feature>
<proteinExistence type="inferred from homology"/>
<dbReference type="PANTHER" id="PTHR43374">
    <property type="entry name" value="FLAVIN PRENYLTRANSFERASE"/>
    <property type="match status" value="1"/>
</dbReference>
<dbReference type="FunFam" id="3.40.50.1950:FF:000001">
    <property type="entry name" value="Flavin prenyltransferase UbiX"/>
    <property type="match status" value="1"/>
</dbReference>
<keyword evidence="1 7" id="KW-0637">Prenyltransferase</keyword>
<evidence type="ECO:0000256" key="2">
    <source>
        <dbReference type="ARBA" id="ARBA00022630"/>
    </source>
</evidence>
<comment type="catalytic activity">
    <reaction evidence="5 7">
        <text>dimethylallyl phosphate + FMNH2 = prenylated FMNH2 + phosphate</text>
        <dbReference type="Rhea" id="RHEA:37743"/>
        <dbReference type="ChEBI" id="CHEBI:43474"/>
        <dbReference type="ChEBI" id="CHEBI:57618"/>
        <dbReference type="ChEBI" id="CHEBI:87467"/>
        <dbReference type="ChEBI" id="CHEBI:88052"/>
        <dbReference type="EC" id="2.5.1.129"/>
    </reaction>
</comment>
<dbReference type="HAMAP" id="MF_01984">
    <property type="entry name" value="ubiX_pad"/>
    <property type="match status" value="1"/>
</dbReference>
<evidence type="ECO:0000313" key="10">
    <source>
        <dbReference type="Proteomes" id="UP000053326"/>
    </source>
</evidence>
<dbReference type="PATRIC" id="fig|85874.4.peg.1288"/>
<evidence type="ECO:0000259" key="8">
    <source>
        <dbReference type="Pfam" id="PF02441"/>
    </source>
</evidence>
<dbReference type="EMBL" id="LGFO01000282">
    <property type="protein sequence ID" value="KUK35717.1"/>
    <property type="molecule type" value="Genomic_DNA"/>
</dbReference>
<comment type="caution">
    <text evidence="7">Lacks conserved residue(s) required for the propagation of feature annotation.</text>
</comment>
<dbReference type="Gene3D" id="3.40.50.1950">
    <property type="entry name" value="Flavin prenyltransferase-like"/>
    <property type="match status" value="1"/>
</dbReference>
<dbReference type="Proteomes" id="UP000053326">
    <property type="component" value="Unassembled WGS sequence"/>
</dbReference>
<feature type="binding site" evidence="7">
    <location>
        <begin position="12"/>
        <end position="14"/>
    </location>
    <ligand>
        <name>FMN</name>
        <dbReference type="ChEBI" id="CHEBI:58210"/>
    </ligand>
</feature>
<feature type="domain" description="Flavoprotein" evidence="8">
    <location>
        <begin position="4"/>
        <end position="175"/>
    </location>
</feature>
<dbReference type="InterPro" id="IPR004507">
    <property type="entry name" value="UbiX-like"/>
</dbReference>
<dbReference type="EC" id="2.5.1.129" evidence="7"/>
<keyword evidence="3 7" id="KW-0288">FMN</keyword>
<evidence type="ECO:0000256" key="6">
    <source>
        <dbReference type="ARBA" id="ARBA00060793"/>
    </source>
</evidence>
<name>A0A101FEU1_9THEO</name>
<evidence type="ECO:0000313" key="9">
    <source>
        <dbReference type="EMBL" id="KUK35717.1"/>
    </source>
</evidence>
<evidence type="ECO:0000256" key="3">
    <source>
        <dbReference type="ARBA" id="ARBA00022643"/>
    </source>
</evidence>
<dbReference type="PANTHER" id="PTHR43374:SF1">
    <property type="entry name" value="FLAVIN PRENYLTRANSFERASE PAD1, MITOCHONDRIAL"/>
    <property type="match status" value="1"/>
</dbReference>
<dbReference type="GO" id="GO:0016831">
    <property type="term" value="F:carboxy-lyase activity"/>
    <property type="evidence" value="ECO:0007669"/>
    <property type="project" value="TreeGrafter"/>
</dbReference>
<evidence type="ECO:0000256" key="5">
    <source>
        <dbReference type="ARBA" id="ARBA00050612"/>
    </source>
</evidence>
<comment type="caution">
    <text evidence="9">The sequence shown here is derived from an EMBL/GenBank/DDBJ whole genome shotgun (WGS) entry which is preliminary data.</text>
</comment>
<dbReference type="GO" id="GO:0106141">
    <property type="term" value="F:flavin prenyltransferase activity"/>
    <property type="evidence" value="ECO:0007669"/>
    <property type="project" value="UniProtKB-EC"/>
</dbReference>
<dbReference type="InterPro" id="IPR003382">
    <property type="entry name" value="Flavoprotein"/>
</dbReference>
<dbReference type="SUPFAM" id="SSF52507">
    <property type="entry name" value="Homo-oligomeric flavin-containing Cys decarboxylases, HFCD"/>
    <property type="match status" value="1"/>
</dbReference>
<keyword evidence="2 7" id="KW-0285">Flavoprotein</keyword>
<feature type="binding site" evidence="7">
    <location>
        <position position="171"/>
    </location>
    <ligand>
        <name>dimethylallyl phosphate</name>
        <dbReference type="ChEBI" id="CHEBI:88052"/>
    </ligand>
</feature>
<accession>A0A101FEU1</accession>
<organism evidence="9 10">
    <name type="scientific">Thermacetogenium phaeum</name>
    <dbReference type="NCBI Taxonomy" id="85874"/>
    <lineage>
        <taxon>Bacteria</taxon>
        <taxon>Bacillati</taxon>
        <taxon>Bacillota</taxon>
        <taxon>Clostridia</taxon>
        <taxon>Thermoanaerobacterales</taxon>
        <taxon>Thermoanaerobacteraceae</taxon>
        <taxon>Thermacetogenium</taxon>
    </lineage>
</organism>
<comment type="similarity">
    <text evidence="6 7">Belongs to the UbiX/PAD1 family.</text>
</comment>
<dbReference type="NCBIfam" id="TIGR00421">
    <property type="entry name" value="ubiX_pad"/>
    <property type="match status" value="1"/>
</dbReference>
<sequence>MAKKRLIVAITGATGAIYGIRTLEALRDSEGVETHLVMSRWAEKTISLETPYQPEQVMKMADYCYDVEDVGARIASGSFPVSGMVIVPCSMKTVAAVAHGYADNLVARAADVILKERRRLIVVARETPLNEIHLENLLKLTRAGAIIVPPVPAFYNRPQTIDDLVMHLVSRILDLLEIPNNYTRRWGELVEIKSEQGL</sequence>
<evidence type="ECO:0000256" key="4">
    <source>
        <dbReference type="ARBA" id="ARBA00022679"/>
    </source>
</evidence>
<keyword evidence="4 7" id="KW-0808">Transferase</keyword>
<comment type="function">
    <text evidence="7">Flavin prenyltransferase that catalyzes the synthesis of the prenylated FMN cofactor (prenyl-FMN) for 4-hydroxy-3-polyprenylbenzoic acid decarboxylase UbiD. The prenyltransferase is metal-independent and links a dimethylallyl moiety from dimethylallyl monophosphate (DMAP) to the flavin N5 and C6 atoms of FMN.</text>
</comment>
<dbReference type="AlphaFoldDB" id="A0A101FEU1"/>
<evidence type="ECO:0000256" key="7">
    <source>
        <dbReference type="HAMAP-Rule" id="MF_01984"/>
    </source>
</evidence>
<dbReference type="InterPro" id="IPR036551">
    <property type="entry name" value="Flavin_trans-like"/>
</dbReference>
<protein>
    <recommendedName>
        <fullName evidence="7">Flavin prenyltransferase UbiX</fullName>
        <ecNumber evidence="7">2.5.1.129</ecNumber>
    </recommendedName>
</protein>
<feature type="binding site" evidence="7">
    <location>
        <begin position="90"/>
        <end position="93"/>
    </location>
    <ligand>
        <name>FMN</name>
        <dbReference type="ChEBI" id="CHEBI:58210"/>
    </ligand>
</feature>
<feature type="binding site" evidence="7">
    <location>
        <position position="125"/>
    </location>
    <ligand>
        <name>FMN</name>
        <dbReference type="ChEBI" id="CHEBI:58210"/>
    </ligand>
</feature>
<dbReference type="NCBIfam" id="NF004685">
    <property type="entry name" value="PRK06029.1"/>
    <property type="match status" value="1"/>
</dbReference>